<feature type="region of interest" description="Disordered" evidence="1">
    <location>
        <begin position="1"/>
        <end position="26"/>
    </location>
</feature>
<evidence type="ECO:0000313" key="3">
    <source>
        <dbReference type="Proteomes" id="UP000673552"/>
    </source>
</evidence>
<evidence type="ECO:0000256" key="1">
    <source>
        <dbReference type="SAM" id="MobiDB-lite"/>
    </source>
</evidence>
<dbReference type="KEGG" id="lmat:92516364"/>
<proteinExistence type="predicted"/>
<protein>
    <recommendedName>
        <fullName evidence="4">GRAM domain-containing protein</fullName>
    </recommendedName>
</protein>
<dbReference type="OrthoDB" id="263013at2759"/>
<evidence type="ECO:0008006" key="4">
    <source>
        <dbReference type="Google" id="ProtNLM"/>
    </source>
</evidence>
<keyword evidence="3" id="KW-1185">Reference proteome</keyword>
<organism evidence="2 3">
    <name type="scientific">Leishmania martiniquensis</name>
    <dbReference type="NCBI Taxonomy" id="1580590"/>
    <lineage>
        <taxon>Eukaryota</taxon>
        <taxon>Discoba</taxon>
        <taxon>Euglenozoa</taxon>
        <taxon>Kinetoplastea</taxon>
        <taxon>Metakinetoplastina</taxon>
        <taxon>Trypanosomatida</taxon>
        <taxon>Trypanosomatidae</taxon>
        <taxon>Leishmaniinae</taxon>
        <taxon>Leishmania</taxon>
    </lineage>
</organism>
<dbReference type="RefSeq" id="XP_067179166.1">
    <property type="nucleotide sequence ID" value="XM_067323852.1"/>
</dbReference>
<name>A0A836HEP5_9TRYP</name>
<dbReference type="Proteomes" id="UP000673552">
    <property type="component" value="Unassembled WGS sequence"/>
</dbReference>
<evidence type="ECO:0000313" key="2">
    <source>
        <dbReference type="EMBL" id="KAG5480003.1"/>
    </source>
</evidence>
<reference evidence="3" key="1">
    <citation type="journal article" date="2021" name="Microbiol. Resour. Announc.">
        <title>LGAAP: Leishmaniinae Genome Assembly and Annotation Pipeline.</title>
        <authorList>
            <person name="Almutairi H."/>
            <person name="Urbaniak M.D."/>
            <person name="Bates M.D."/>
            <person name="Jariyapan N."/>
            <person name="Kwakye-Nuako G."/>
            <person name="Thomaz-Soccol V."/>
            <person name="Al-Salem W.S."/>
            <person name="Dillon R.J."/>
            <person name="Bates P.A."/>
            <person name="Gatherer D."/>
        </authorList>
    </citation>
    <scope>NUCLEOTIDE SEQUENCE [LARGE SCALE GENOMIC DNA]</scope>
</reference>
<accession>A0A836HEP5</accession>
<dbReference type="EMBL" id="JAFEUZ010000020">
    <property type="protein sequence ID" value="KAG5480003.1"/>
    <property type="molecule type" value="Genomic_DNA"/>
</dbReference>
<gene>
    <name evidence="2" type="ORF">LSCM1_06423</name>
</gene>
<comment type="caution">
    <text evidence="2">The sequence shown here is derived from an EMBL/GenBank/DDBJ whole genome shotgun (WGS) entry which is preliminary data.</text>
</comment>
<dbReference type="GeneID" id="92516364"/>
<dbReference type="AlphaFoldDB" id="A0A836HEP5"/>
<reference evidence="3" key="2">
    <citation type="journal article" date="2021" name="Sci. Data">
        <title>Chromosome-scale genome sequencing, assembly and annotation of six genomes from subfamily Leishmaniinae.</title>
        <authorList>
            <person name="Almutairi H."/>
            <person name="Urbaniak M.D."/>
            <person name="Bates M.D."/>
            <person name="Jariyapan N."/>
            <person name="Kwakye-Nuako G."/>
            <person name="Thomaz Soccol V."/>
            <person name="Al-Salem W.S."/>
            <person name="Dillon R.J."/>
            <person name="Bates P.A."/>
            <person name="Gatherer D."/>
        </authorList>
    </citation>
    <scope>NUCLEOTIDE SEQUENCE [LARGE SCALE GENOMIC DNA]</scope>
</reference>
<sequence>MPLSSTGGPTPLAPASSAGAKNAPQGPRDFRRAAVLTYYTAPYPSDSIDGIFEALLMLAADRLDANGAVMREQRSSRASRDEKGSWLGRAWKHVVKYASSNLAQMRQAAFLNAFSRQLELNPAEESSIVMVSCQGFIISYGKRHFGSLFATNCGLYFCSCEPEVAPAAAVAAASNESSNNSTGNGVEGDVEDIKERVLFTDVASLLPSISLEQKETAAPFIQGIPSGVVAPTALQVFTVQLSTVLQFVGLHEVAVKQPKKLAVEAERGGGDTVQDAPCTDVVQKREFNLICELPRHLDTLKFCALLWRLWALRLHQLGRPLENPAVQYAEPH</sequence>